<comment type="caution">
    <text evidence="2">The sequence shown here is derived from an EMBL/GenBank/DDBJ whole genome shotgun (WGS) entry which is preliminary data.</text>
</comment>
<feature type="transmembrane region" description="Helical" evidence="1">
    <location>
        <begin position="12"/>
        <end position="30"/>
    </location>
</feature>
<accession>A0A7X0RTU2</accession>
<evidence type="ECO:0000313" key="3">
    <source>
        <dbReference type="Proteomes" id="UP000547209"/>
    </source>
</evidence>
<dbReference type="Proteomes" id="UP000547209">
    <property type="component" value="Unassembled WGS sequence"/>
</dbReference>
<protein>
    <submittedName>
        <fullName evidence="2">Uncharacterized protein</fullName>
    </submittedName>
</protein>
<proteinExistence type="predicted"/>
<dbReference type="RefSeq" id="WP_185671455.1">
    <property type="nucleotide sequence ID" value="NZ_JACJVP010000040.1"/>
</dbReference>
<reference evidence="2 3" key="1">
    <citation type="submission" date="2020-08" db="EMBL/GenBank/DDBJ databases">
        <title>Cohnella phylogeny.</title>
        <authorList>
            <person name="Dunlap C."/>
        </authorList>
    </citation>
    <scope>NUCLEOTIDE SEQUENCE [LARGE SCALE GENOMIC DNA]</scope>
    <source>
        <strain evidence="2 3">DSM 28246</strain>
    </source>
</reference>
<keyword evidence="3" id="KW-1185">Reference proteome</keyword>
<feature type="transmembrane region" description="Helical" evidence="1">
    <location>
        <begin position="89"/>
        <end position="113"/>
    </location>
</feature>
<name>A0A7X0RTU2_9BACL</name>
<evidence type="ECO:0000256" key="1">
    <source>
        <dbReference type="SAM" id="Phobius"/>
    </source>
</evidence>
<dbReference type="EMBL" id="JACJVP010000040">
    <property type="protein sequence ID" value="MBB6673593.1"/>
    <property type="molecule type" value="Genomic_DNA"/>
</dbReference>
<dbReference type="AlphaFoldDB" id="A0A7X0RTU2"/>
<sequence>MIRGEKLKLSTGSHLVTILLGLWLIIGVFIDGFAHGHLDSTLETFFTPWHAILYSGYIASASWLVWLIYRNHKNGVTGLKNMLPNGYGLGFIGVIIFAIGGVLDACWHILLGIERGIEALYSPTHLLLFLGGTLIVTSPFRTVWRELGDSPRLKELFIGLLP</sequence>
<keyword evidence="1" id="KW-0472">Membrane</keyword>
<gene>
    <name evidence="2" type="ORF">H7C19_23210</name>
</gene>
<keyword evidence="1" id="KW-1133">Transmembrane helix</keyword>
<organism evidence="2 3">
    <name type="scientific">Cohnella nanjingensis</name>
    <dbReference type="NCBI Taxonomy" id="1387779"/>
    <lineage>
        <taxon>Bacteria</taxon>
        <taxon>Bacillati</taxon>
        <taxon>Bacillota</taxon>
        <taxon>Bacilli</taxon>
        <taxon>Bacillales</taxon>
        <taxon>Paenibacillaceae</taxon>
        <taxon>Cohnella</taxon>
    </lineage>
</organism>
<feature type="transmembrane region" description="Helical" evidence="1">
    <location>
        <begin position="50"/>
        <end position="69"/>
    </location>
</feature>
<evidence type="ECO:0000313" key="2">
    <source>
        <dbReference type="EMBL" id="MBB6673593.1"/>
    </source>
</evidence>
<keyword evidence="1" id="KW-0812">Transmembrane</keyword>
<feature type="transmembrane region" description="Helical" evidence="1">
    <location>
        <begin position="125"/>
        <end position="144"/>
    </location>
</feature>